<dbReference type="SUPFAM" id="SSF57667">
    <property type="entry name" value="beta-beta-alpha zinc fingers"/>
    <property type="match status" value="3"/>
</dbReference>
<feature type="domain" description="C2H2-type" evidence="13">
    <location>
        <begin position="228"/>
        <end position="255"/>
    </location>
</feature>
<dbReference type="GeneTree" id="ENSGT00940000162287"/>
<dbReference type="SMART" id="SM00355">
    <property type="entry name" value="ZnF_C2H2"/>
    <property type="match status" value="5"/>
</dbReference>
<dbReference type="GO" id="GO:0005634">
    <property type="term" value="C:nucleus"/>
    <property type="evidence" value="ECO:0007669"/>
    <property type="project" value="UniProtKB-SubCell"/>
</dbReference>
<accession>A0A3Q2Z5S7</accession>
<reference evidence="14" key="1">
    <citation type="submission" date="2025-08" db="UniProtKB">
        <authorList>
            <consortium name="Ensembl"/>
        </authorList>
    </citation>
    <scope>IDENTIFICATION</scope>
</reference>
<feature type="compositionally biased region" description="Basic and acidic residues" evidence="12">
    <location>
        <begin position="165"/>
        <end position="182"/>
    </location>
</feature>
<evidence type="ECO:0000256" key="10">
    <source>
        <dbReference type="ARBA" id="ARBA00023242"/>
    </source>
</evidence>
<keyword evidence="8" id="KW-0238">DNA-binding</keyword>
<reference evidence="14" key="2">
    <citation type="submission" date="2025-09" db="UniProtKB">
        <authorList>
            <consortium name="Ensembl"/>
        </authorList>
    </citation>
    <scope>IDENTIFICATION</scope>
</reference>
<evidence type="ECO:0000256" key="1">
    <source>
        <dbReference type="ARBA" id="ARBA00004123"/>
    </source>
</evidence>
<dbReference type="Ensembl" id="ENSHCOT00000003828.1">
    <property type="protein sequence ID" value="ENSHCOP00000021368.1"/>
    <property type="gene ID" value="ENSHCOG00000008126.1"/>
</dbReference>
<dbReference type="GO" id="GO:0010468">
    <property type="term" value="P:regulation of gene expression"/>
    <property type="evidence" value="ECO:0007669"/>
    <property type="project" value="TreeGrafter"/>
</dbReference>
<evidence type="ECO:0000256" key="3">
    <source>
        <dbReference type="ARBA" id="ARBA00022723"/>
    </source>
</evidence>
<evidence type="ECO:0000256" key="9">
    <source>
        <dbReference type="ARBA" id="ARBA00023163"/>
    </source>
</evidence>
<dbReference type="Pfam" id="PF13894">
    <property type="entry name" value="zf-C2H2_4"/>
    <property type="match status" value="1"/>
</dbReference>
<dbReference type="InterPro" id="IPR036236">
    <property type="entry name" value="Znf_C2H2_sf"/>
</dbReference>
<evidence type="ECO:0000313" key="14">
    <source>
        <dbReference type="Ensembl" id="ENSHCOP00000021368.1"/>
    </source>
</evidence>
<evidence type="ECO:0000259" key="13">
    <source>
        <dbReference type="PROSITE" id="PS50157"/>
    </source>
</evidence>
<keyword evidence="3" id="KW-0479">Metal-binding</keyword>
<dbReference type="GO" id="GO:0003677">
    <property type="term" value="F:DNA binding"/>
    <property type="evidence" value="ECO:0007669"/>
    <property type="project" value="UniProtKB-KW"/>
</dbReference>
<evidence type="ECO:0000256" key="7">
    <source>
        <dbReference type="ARBA" id="ARBA00023015"/>
    </source>
</evidence>
<evidence type="ECO:0000313" key="15">
    <source>
        <dbReference type="Proteomes" id="UP000264820"/>
    </source>
</evidence>
<proteinExistence type="inferred from homology"/>
<dbReference type="PANTHER" id="PTHR16515:SF49">
    <property type="entry name" value="GASTRULA ZINC FINGER PROTEIN XLCGF49.1-LIKE-RELATED"/>
    <property type="match status" value="1"/>
</dbReference>
<keyword evidence="15" id="KW-1185">Reference proteome</keyword>
<name>A0A3Q2Z5S7_HIPCM</name>
<dbReference type="FunFam" id="3.30.160.60:FF:000761">
    <property type="entry name" value="Zinc finger protein 449"/>
    <property type="match status" value="1"/>
</dbReference>
<protein>
    <recommendedName>
        <fullName evidence="13">C2H2-type domain-containing protein</fullName>
    </recommendedName>
</protein>
<evidence type="ECO:0000256" key="2">
    <source>
        <dbReference type="ARBA" id="ARBA00006991"/>
    </source>
</evidence>
<dbReference type="PANTHER" id="PTHR16515">
    <property type="entry name" value="PR DOMAIN ZINC FINGER PROTEIN"/>
    <property type="match status" value="1"/>
</dbReference>
<dbReference type="PROSITE" id="PS50157">
    <property type="entry name" value="ZINC_FINGER_C2H2_2"/>
    <property type="match status" value="5"/>
</dbReference>
<keyword evidence="9" id="KW-0804">Transcription</keyword>
<evidence type="ECO:0000256" key="11">
    <source>
        <dbReference type="PROSITE-ProRule" id="PRU00042"/>
    </source>
</evidence>
<feature type="region of interest" description="Disordered" evidence="12">
    <location>
        <begin position="54"/>
        <end position="100"/>
    </location>
</feature>
<evidence type="ECO:0000256" key="4">
    <source>
        <dbReference type="ARBA" id="ARBA00022737"/>
    </source>
</evidence>
<dbReference type="InterPro" id="IPR050331">
    <property type="entry name" value="Zinc_finger"/>
</dbReference>
<dbReference type="GO" id="GO:0008270">
    <property type="term" value="F:zinc ion binding"/>
    <property type="evidence" value="ECO:0007669"/>
    <property type="project" value="UniProtKB-KW"/>
</dbReference>
<feature type="domain" description="C2H2-type" evidence="13">
    <location>
        <begin position="256"/>
        <end position="283"/>
    </location>
</feature>
<keyword evidence="7" id="KW-0805">Transcription regulation</keyword>
<feature type="domain" description="C2H2-type" evidence="13">
    <location>
        <begin position="369"/>
        <end position="396"/>
    </location>
</feature>
<feature type="region of interest" description="Disordered" evidence="12">
    <location>
        <begin position="278"/>
        <end position="336"/>
    </location>
</feature>
<dbReference type="FunFam" id="3.30.160.60:FF:000478">
    <property type="entry name" value="Zinc finger protein 133"/>
    <property type="match status" value="1"/>
</dbReference>
<dbReference type="FunFam" id="3.30.160.60:FF:000870">
    <property type="entry name" value="zinc finger protein 197 isoform X1"/>
    <property type="match status" value="1"/>
</dbReference>
<keyword evidence="6" id="KW-0862">Zinc</keyword>
<dbReference type="AlphaFoldDB" id="A0A3Q2Z5S7"/>
<feature type="domain" description="C2H2-type" evidence="13">
    <location>
        <begin position="341"/>
        <end position="368"/>
    </location>
</feature>
<dbReference type="Pfam" id="PF00096">
    <property type="entry name" value="zf-C2H2"/>
    <property type="match status" value="3"/>
</dbReference>
<feature type="domain" description="C2H2-type" evidence="13">
    <location>
        <begin position="200"/>
        <end position="227"/>
    </location>
</feature>
<feature type="compositionally biased region" description="Basic and acidic residues" evidence="12">
    <location>
        <begin position="62"/>
        <end position="75"/>
    </location>
</feature>
<dbReference type="InterPro" id="IPR013087">
    <property type="entry name" value="Znf_C2H2_type"/>
</dbReference>
<sequence length="468" mass="53594">MCKVQMLRELVERRLNVAVEEIFELFEKTIAEYEEELCRSKEENERQRELLDAVFTPQSGLDKADTHHLGEDHLPEPQLEPAEPPHIKEEEEDVWSSQDGGQLVGLKEANVTTLALADSPVKREVNEKRAHSYQLHCSQSEENKYAGEAPQAHSSSAPLSDMDERDVTSSETDHSDDAKGRLKRFTDGKGAAAHHDDRLFNCSECGKTFSRKGTLNRHMRTHTGEKPFACSFCSKIFSLKHHRDRHMRIHTGEKPFSCLFCPKRFRDRYKMMTHMRTHAPELPISSSPPATTKAGGEHSHAPRSQRDNPAPLSDLDDAMSHSSASEHGDDAEEPDCNPKKFMCSECGKMFGRMGSLNRHMTTHTREKPFACSICAKSFSFKEHMKRHMMIHTGETSVSCGVCANSFRDKCEMTCRRCWWSIQMKILFPLSRRNSHQSHTTLKRRRTYGAVRIRSSFPCWRRMMSLRSL</sequence>
<evidence type="ECO:0000256" key="6">
    <source>
        <dbReference type="ARBA" id="ARBA00022833"/>
    </source>
</evidence>
<keyword evidence="5 11" id="KW-0863">Zinc-finger</keyword>
<dbReference type="FunFam" id="3.30.160.60:FF:001485">
    <property type="entry name" value="Krueppel-related zinc finger protein"/>
    <property type="match status" value="1"/>
</dbReference>
<feature type="compositionally biased region" description="Basic and acidic residues" evidence="12">
    <location>
        <begin position="295"/>
        <end position="306"/>
    </location>
</feature>
<keyword evidence="4" id="KW-0677">Repeat</keyword>
<dbReference type="Gene3D" id="3.30.160.60">
    <property type="entry name" value="Classic Zinc Finger"/>
    <property type="match status" value="5"/>
</dbReference>
<evidence type="ECO:0000256" key="12">
    <source>
        <dbReference type="SAM" id="MobiDB-lite"/>
    </source>
</evidence>
<dbReference type="PROSITE" id="PS00028">
    <property type="entry name" value="ZINC_FINGER_C2H2_1"/>
    <property type="match status" value="5"/>
</dbReference>
<dbReference type="FunFam" id="3.30.160.60:FF:000912">
    <property type="entry name" value="Zinc finger protein 660"/>
    <property type="match status" value="1"/>
</dbReference>
<comment type="similarity">
    <text evidence="2">Belongs to the krueppel C2H2-type zinc-finger protein family.</text>
</comment>
<comment type="subcellular location">
    <subcellularLocation>
        <location evidence="1">Nucleus</location>
    </subcellularLocation>
</comment>
<evidence type="ECO:0000256" key="8">
    <source>
        <dbReference type="ARBA" id="ARBA00023125"/>
    </source>
</evidence>
<dbReference type="Proteomes" id="UP000264820">
    <property type="component" value="Unplaced"/>
</dbReference>
<organism evidence="14 15">
    <name type="scientific">Hippocampus comes</name>
    <name type="common">Tiger tail seahorse</name>
    <dbReference type="NCBI Taxonomy" id="109280"/>
    <lineage>
        <taxon>Eukaryota</taxon>
        <taxon>Metazoa</taxon>
        <taxon>Chordata</taxon>
        <taxon>Craniata</taxon>
        <taxon>Vertebrata</taxon>
        <taxon>Euteleostomi</taxon>
        <taxon>Actinopterygii</taxon>
        <taxon>Neopterygii</taxon>
        <taxon>Teleostei</taxon>
        <taxon>Neoteleostei</taxon>
        <taxon>Acanthomorphata</taxon>
        <taxon>Syngnathiaria</taxon>
        <taxon>Syngnathiformes</taxon>
        <taxon>Syngnathoidei</taxon>
        <taxon>Syngnathidae</taxon>
        <taxon>Hippocampus</taxon>
    </lineage>
</organism>
<evidence type="ECO:0000256" key="5">
    <source>
        <dbReference type="ARBA" id="ARBA00022771"/>
    </source>
</evidence>
<feature type="region of interest" description="Disordered" evidence="12">
    <location>
        <begin position="142"/>
        <end position="182"/>
    </location>
</feature>
<keyword evidence="10" id="KW-0539">Nucleus</keyword>